<dbReference type="PANTHER" id="PTHR32472">
    <property type="entry name" value="DNA REPAIR PROTEIN RADA"/>
    <property type="match status" value="1"/>
</dbReference>
<keyword evidence="4" id="KW-1185">Reference proteome</keyword>
<dbReference type="Gene3D" id="6.10.160.20">
    <property type="match status" value="1"/>
</dbReference>
<dbReference type="InterPro" id="IPR027417">
    <property type="entry name" value="P-loop_NTPase"/>
</dbReference>
<reference evidence="3 4" key="1">
    <citation type="submission" date="2022-12" db="EMBL/GenBank/DDBJ databases">
        <title>Chromosome-scale assembly of the Ensete ventricosum genome.</title>
        <authorList>
            <person name="Dussert Y."/>
            <person name="Stocks J."/>
            <person name="Wendawek A."/>
            <person name="Woldeyes F."/>
            <person name="Nichols R.A."/>
            <person name="Borrell J.S."/>
        </authorList>
    </citation>
    <scope>NUCLEOTIDE SEQUENCE [LARGE SCALE GENOMIC DNA]</scope>
    <source>
        <strain evidence="4">cv. Maze</strain>
        <tissue evidence="3">Seeds</tissue>
    </source>
</reference>
<evidence type="ECO:0000259" key="2">
    <source>
        <dbReference type="PROSITE" id="PS50104"/>
    </source>
</evidence>
<feature type="domain" description="TIR" evidence="2">
    <location>
        <begin position="179"/>
        <end position="298"/>
    </location>
</feature>
<protein>
    <recommendedName>
        <fullName evidence="2">TIR domain-containing protein</fullName>
    </recommendedName>
</protein>
<dbReference type="PROSITE" id="PS50104">
    <property type="entry name" value="TIR"/>
    <property type="match status" value="1"/>
</dbReference>
<dbReference type="Gene3D" id="3.40.50.300">
    <property type="entry name" value="P-loop containing nucleotide triphosphate hydrolases"/>
    <property type="match status" value="1"/>
</dbReference>
<dbReference type="Proteomes" id="UP001222027">
    <property type="component" value="Unassembled WGS sequence"/>
</dbReference>
<dbReference type="Pfam" id="PF13867">
    <property type="entry name" value="SAP30_Sin3_bdg"/>
    <property type="match status" value="1"/>
</dbReference>
<comment type="caution">
    <text evidence="3">The sequence shown here is derived from an EMBL/GenBank/DDBJ whole genome shotgun (WGS) entry which is preliminary data.</text>
</comment>
<dbReference type="SUPFAM" id="SSF52540">
    <property type="entry name" value="P-loop containing nucleoside triphosphate hydrolases"/>
    <property type="match status" value="1"/>
</dbReference>
<dbReference type="AlphaFoldDB" id="A0AAV8Q1T6"/>
<dbReference type="GO" id="GO:0000725">
    <property type="term" value="P:recombinational repair"/>
    <property type="evidence" value="ECO:0007669"/>
    <property type="project" value="TreeGrafter"/>
</dbReference>
<proteinExistence type="predicted"/>
<evidence type="ECO:0000256" key="1">
    <source>
        <dbReference type="SAM" id="MobiDB-lite"/>
    </source>
</evidence>
<accession>A0AAV8Q1T6</accession>
<dbReference type="GO" id="GO:0007165">
    <property type="term" value="P:signal transduction"/>
    <property type="evidence" value="ECO:0007669"/>
    <property type="project" value="InterPro"/>
</dbReference>
<dbReference type="InterPro" id="IPR038291">
    <property type="entry name" value="SAP30_C_sf"/>
</dbReference>
<dbReference type="InterPro" id="IPR025718">
    <property type="entry name" value="SAP30_Sin3-bd"/>
</dbReference>
<evidence type="ECO:0000313" key="4">
    <source>
        <dbReference type="Proteomes" id="UP001222027"/>
    </source>
</evidence>
<dbReference type="Pfam" id="PF25895">
    <property type="entry name" value="WHD_plant_disease"/>
    <property type="match status" value="1"/>
</dbReference>
<evidence type="ECO:0000313" key="3">
    <source>
        <dbReference type="EMBL" id="KAJ8504717.1"/>
    </source>
</evidence>
<dbReference type="FunFam" id="3.40.50.300:FF:000908">
    <property type="entry name" value="p-loop containing nucleoside triphosphate hydrolase superfamily protein"/>
    <property type="match status" value="1"/>
</dbReference>
<dbReference type="Gene3D" id="3.40.50.10140">
    <property type="entry name" value="Toll/interleukin-1 receptor homology (TIR) domain"/>
    <property type="match status" value="1"/>
</dbReference>
<feature type="compositionally biased region" description="Polar residues" evidence="1">
    <location>
        <begin position="1148"/>
        <end position="1158"/>
    </location>
</feature>
<dbReference type="InterPro" id="IPR058874">
    <property type="entry name" value="WHD_plant"/>
</dbReference>
<organism evidence="3 4">
    <name type="scientific">Ensete ventricosum</name>
    <name type="common">Abyssinian banana</name>
    <name type="synonym">Musa ensete</name>
    <dbReference type="NCBI Taxonomy" id="4639"/>
    <lineage>
        <taxon>Eukaryota</taxon>
        <taxon>Viridiplantae</taxon>
        <taxon>Streptophyta</taxon>
        <taxon>Embryophyta</taxon>
        <taxon>Tracheophyta</taxon>
        <taxon>Spermatophyta</taxon>
        <taxon>Magnoliopsida</taxon>
        <taxon>Liliopsida</taxon>
        <taxon>Zingiberales</taxon>
        <taxon>Musaceae</taxon>
        <taxon>Ensete</taxon>
    </lineage>
</organism>
<sequence>MRVRVGEGKRTGKIKPLYLVLIHLHVSEGNQSLVKSKYQTLKVSPFFSPRSPSAHTSGPLKHDSAACPNGVGITVDHLGSLTGRLQSISNIHFVASNISSAPSFCSSSNFGTPGTVYNNSLTLVSSFNGVCNGSSSNNSQGTGNNFLGRGEKQKRLGKKQGKLLCSRPSASVSSTSKLRSYDVYIGFHGRKPSLLRFANWLRADLEIQGISCFASDRARCRNARSHDAVERIMNASTYGVVILTKKSFGNPYSLEELRCFLNKKNLIPIYFDLGAGDCLARDIIEKRGELWEKYGGELWMLYGGLEREWREAIDGLSRVLDWQLEACDGNWRDCVLQAVVFLATRLGRRSVVDRINRWRERVEKEEFPFPRNEDFVGRKKELSELELILFGDVSGDGEREYFELKTRHRRKSLVIGRPDKYREEEDAKDQQSESSSKGKEPVLWKESENEIEMQRLGSPLKRYRPLRPKNGSRHTRRKRSMKILYGKGIACVSGESGIGKTELVLEYAYRFFQRYKMVLWVGGEARYFRQNYLALRTFLEVDLSIENHSLEKGRTKCFEEQEEEAIASVKKELMRDIPFLIIIDNLENEKDWWDQKDIMDLLPRFGGETHLIITTCLPRVMSLDPMNLSYLSGAEALSLMKGGVKDYPIVEVDALRVIEEKLGRLTLSLAIVGAILSELPITPSRLLDTINRMPVRDMACTERETLTFRRNAVLVQLLDVCLSIFDHADGPRSLATRMVQVSGWFAPSAIPMPLLALAAHKVPEKRRSSPLWKKCWHALSGSLTASRIKRSEAEATSMLIRFGIGRSSTKPDCIHFHELIKLYARKRGGNRFAHAMVQAVYLRNSVSLYPEHLWAACFLLFGFATDPIACNAALGLLQHSTDVLEVAADSLISRAEKWLDKSFCCVRQVKSDSQNTYLWQELSLLRATVLETRAKLMLKGGQYDKGDDLIREAIFIRTSICGEHHPDTISARETLTLVLVVSSANPPAIWAVRSSSVAALWTLARLIESGGKNFMQIMEAELCSARALFPSREVSGDEELSVLPRHTKVIVTGNNRTKSVLVGLQGVVKKAVGLGGWHWLVLKNGVEVKLQRNALSVLEAPTGNEDDDNNIDCDNSFCSSSDVGYKDIAYSRLEFHKPTKPRVRHTRPWTSSAKSNGRSNHRGTTHFNGHKMRVNLAKLGTPTLWRYGRHFNLVNINPNPTKEQLIHVVQSHFRSQQLDEMQVIVGFIHAAKRLKTLYP</sequence>
<dbReference type="PANTHER" id="PTHR32472:SF11">
    <property type="entry name" value="DISEASE RESISTANCE PROTEIN (TIR-NBS CLASS)"/>
    <property type="match status" value="1"/>
</dbReference>
<name>A0AAV8Q1T6_ENSVE</name>
<feature type="region of interest" description="Disordered" evidence="1">
    <location>
        <begin position="420"/>
        <end position="443"/>
    </location>
</feature>
<dbReference type="SUPFAM" id="SSF52200">
    <property type="entry name" value="Toll/Interleukin receptor TIR domain"/>
    <property type="match status" value="1"/>
</dbReference>
<dbReference type="InterPro" id="IPR000157">
    <property type="entry name" value="TIR_dom"/>
</dbReference>
<dbReference type="InterPro" id="IPR035897">
    <property type="entry name" value="Toll_tir_struct_dom_sf"/>
</dbReference>
<feature type="region of interest" description="Disordered" evidence="1">
    <location>
        <begin position="1141"/>
        <end position="1167"/>
    </location>
</feature>
<dbReference type="EMBL" id="JAQQAF010000002">
    <property type="protein sequence ID" value="KAJ8504717.1"/>
    <property type="molecule type" value="Genomic_DNA"/>
</dbReference>
<gene>
    <name evidence="3" type="ORF">OPV22_005603</name>
</gene>